<keyword evidence="9" id="KW-1185">Reference proteome</keyword>
<evidence type="ECO:0000313" key="8">
    <source>
        <dbReference type="EMBL" id="KAL3310850.1"/>
    </source>
</evidence>
<evidence type="ECO:0000259" key="7">
    <source>
        <dbReference type="PROSITE" id="PS51145"/>
    </source>
</evidence>
<evidence type="ECO:0000256" key="5">
    <source>
        <dbReference type="ARBA" id="ARBA00023043"/>
    </source>
</evidence>
<feature type="non-terminal residue" evidence="8">
    <location>
        <position position="484"/>
    </location>
</feature>
<gene>
    <name evidence="8" type="ORF">Ciccas_010574</name>
</gene>
<dbReference type="SMART" id="SM00218">
    <property type="entry name" value="ZU5"/>
    <property type="match status" value="1"/>
</dbReference>
<feature type="domain" description="ZU5" evidence="7">
    <location>
        <begin position="19"/>
        <end position="175"/>
    </location>
</feature>
<reference evidence="8 9" key="1">
    <citation type="submission" date="2024-11" db="EMBL/GenBank/DDBJ databases">
        <title>Adaptive evolution of stress response genes in parasites aligns with host niche diversity.</title>
        <authorList>
            <person name="Hahn C."/>
            <person name="Resl P."/>
        </authorList>
    </citation>
    <scope>NUCLEOTIDE SEQUENCE [LARGE SCALE GENOMIC DNA]</scope>
    <source>
        <strain evidence="8">EGGRZ-B1_66</strain>
        <tissue evidence="8">Body</tissue>
    </source>
</reference>
<dbReference type="Proteomes" id="UP001626550">
    <property type="component" value="Unassembled WGS sequence"/>
</dbReference>
<proteinExistence type="predicted"/>
<dbReference type="EMBL" id="JBJKFK010002617">
    <property type="protein sequence ID" value="KAL3310850.1"/>
    <property type="molecule type" value="Genomic_DNA"/>
</dbReference>
<evidence type="ECO:0000256" key="1">
    <source>
        <dbReference type="ARBA" id="ARBA00004370"/>
    </source>
</evidence>
<dbReference type="PANTHER" id="PTHR24123:SF49">
    <property type="entry name" value="ANKYRIN-2-LIKE ISOFORM X1"/>
    <property type="match status" value="1"/>
</dbReference>
<protein>
    <recommendedName>
        <fullName evidence="7">ZU5 domain-containing protein</fullName>
    </recommendedName>
</protein>
<sequence>MACHSQYSRDFETIDYCRFLVSFLVDARGGSMRGSRHPGLRVLVPPSAASAPTRVTCRMLRLERTLRPPQLNDGEGLACRILELGPHPCNFNSPVLLELPHFASMRGRQRELVVLRSDNGETWKEHSLEATDQCVKQALGATFAETLEPTEELREKRIIRILMTDFPLYLAIVSRFRQETALIGSDGGVLSSTVVPQVQAVFPEGALQKRIRVGLQAHQIPAEIVSKVCGSQSRVSVSPIVTLEPRRRKFHKPITLTIPLPKGYLQSHQGQSKGQQQVNTLRLLCSITGGTSPAHWEDITGSTPLSRVKDCVTFTTTLSARFWLMDSQTIHESAEMGGYIYRESCLVPYMGKFVVFSKRCEVDEALIRCFCLTDDKVDKTLECQEGFEICAASSELEVVEGNSAYLEVGGGISPMVKSGEVLRLRFSAFRENRLAFPVHIKAPGASNGDMNNDNLKDISAIGMIGFFSEQPHKQQQLKEQAEKS</sequence>
<keyword evidence="3" id="KW-0963">Cytoplasm</keyword>
<dbReference type="GO" id="GO:0005737">
    <property type="term" value="C:cytoplasm"/>
    <property type="evidence" value="ECO:0007669"/>
    <property type="project" value="UniProtKB-SubCell"/>
</dbReference>
<dbReference type="AlphaFoldDB" id="A0ABD2PTU7"/>
<dbReference type="Pfam" id="PF00791">
    <property type="entry name" value="ZU5"/>
    <property type="match status" value="2"/>
</dbReference>
<dbReference type="Pfam" id="PF17809">
    <property type="entry name" value="UPA_2"/>
    <property type="match status" value="1"/>
</dbReference>
<dbReference type="InterPro" id="IPR051165">
    <property type="entry name" value="Multifunctional_ANK_Repeat"/>
</dbReference>
<name>A0ABD2PTU7_9PLAT</name>
<dbReference type="FunFam" id="2.60.220.30:FF:000009">
    <property type="entry name" value="Ankyrin 2, isoform G"/>
    <property type="match status" value="1"/>
</dbReference>
<dbReference type="PROSITE" id="PS51145">
    <property type="entry name" value="ZU5"/>
    <property type="match status" value="2"/>
</dbReference>
<evidence type="ECO:0000256" key="6">
    <source>
        <dbReference type="ARBA" id="ARBA00023136"/>
    </source>
</evidence>
<evidence type="ECO:0000313" key="9">
    <source>
        <dbReference type="Proteomes" id="UP001626550"/>
    </source>
</evidence>
<evidence type="ECO:0000256" key="3">
    <source>
        <dbReference type="ARBA" id="ARBA00022490"/>
    </source>
</evidence>
<evidence type="ECO:0000256" key="2">
    <source>
        <dbReference type="ARBA" id="ARBA00004496"/>
    </source>
</evidence>
<keyword evidence="6" id="KW-0472">Membrane</keyword>
<dbReference type="Gene3D" id="2.60.40.2660">
    <property type="match status" value="1"/>
</dbReference>
<comment type="subcellular location">
    <subcellularLocation>
        <location evidence="2">Cytoplasm</location>
    </subcellularLocation>
    <subcellularLocation>
        <location evidence="1">Membrane</location>
    </subcellularLocation>
</comment>
<dbReference type="Gene3D" id="2.60.220.30">
    <property type="match status" value="2"/>
</dbReference>
<dbReference type="InterPro" id="IPR000906">
    <property type="entry name" value="ZU5_dom"/>
</dbReference>
<accession>A0ABD2PTU7</accession>
<dbReference type="InterPro" id="IPR040745">
    <property type="entry name" value="Ankyrin_UPA"/>
</dbReference>
<feature type="domain" description="ZU5" evidence="7">
    <location>
        <begin position="177"/>
        <end position="327"/>
    </location>
</feature>
<organism evidence="8 9">
    <name type="scientific">Cichlidogyrus casuarinus</name>
    <dbReference type="NCBI Taxonomy" id="1844966"/>
    <lineage>
        <taxon>Eukaryota</taxon>
        <taxon>Metazoa</taxon>
        <taxon>Spiralia</taxon>
        <taxon>Lophotrochozoa</taxon>
        <taxon>Platyhelminthes</taxon>
        <taxon>Monogenea</taxon>
        <taxon>Monopisthocotylea</taxon>
        <taxon>Dactylogyridea</taxon>
        <taxon>Ancyrocephalidae</taxon>
        <taxon>Cichlidogyrus</taxon>
    </lineage>
</organism>
<keyword evidence="4" id="KW-0677">Repeat</keyword>
<dbReference type="PANTHER" id="PTHR24123">
    <property type="entry name" value="ANKYRIN REPEAT-CONTAINING"/>
    <property type="match status" value="1"/>
</dbReference>
<evidence type="ECO:0000256" key="4">
    <source>
        <dbReference type="ARBA" id="ARBA00022737"/>
    </source>
</evidence>
<comment type="caution">
    <text evidence="8">The sequence shown here is derived from an EMBL/GenBank/DDBJ whole genome shotgun (WGS) entry which is preliminary data.</text>
</comment>
<keyword evidence="5" id="KW-0040">ANK repeat</keyword>
<dbReference type="GO" id="GO:0016020">
    <property type="term" value="C:membrane"/>
    <property type="evidence" value="ECO:0007669"/>
    <property type="project" value="UniProtKB-SubCell"/>
</dbReference>